<dbReference type="Gene3D" id="1.10.10.520">
    <property type="entry name" value="Ubiquitin activating enzymes (Uba3). Chain: B, domain 2"/>
    <property type="match status" value="1"/>
</dbReference>
<protein>
    <recommendedName>
        <fullName evidence="12">Ubiquitin-activating enzyme E1-like</fullName>
    </recommendedName>
</protein>
<dbReference type="GO" id="GO:0005524">
    <property type="term" value="F:ATP binding"/>
    <property type="evidence" value="ECO:0007669"/>
    <property type="project" value="UniProtKB-KW"/>
</dbReference>
<feature type="domain" description="Ubiquitin-activating enzyme SCCH" evidence="8">
    <location>
        <begin position="105"/>
        <end position="163"/>
    </location>
</feature>
<evidence type="ECO:0000259" key="9">
    <source>
        <dbReference type="Pfam" id="PF14732"/>
    </source>
</evidence>
<keyword evidence="11" id="KW-1185">Reference proteome</keyword>
<keyword evidence="7" id="KW-0812">Transmembrane</keyword>
<evidence type="ECO:0000259" key="8">
    <source>
        <dbReference type="Pfam" id="PF10585"/>
    </source>
</evidence>
<comment type="pathway">
    <text evidence="5">Protein modification.</text>
</comment>
<feature type="transmembrane region" description="Helical" evidence="7">
    <location>
        <begin position="169"/>
        <end position="189"/>
    </location>
</feature>
<dbReference type="Proteomes" id="UP000268093">
    <property type="component" value="Unassembled WGS sequence"/>
</dbReference>
<feature type="domain" description="Ubiquitin/SUMO-activating enzyme ubiquitin-like" evidence="9">
    <location>
        <begin position="236"/>
        <end position="321"/>
    </location>
</feature>
<name>A0A433DN18_9FUNG</name>
<keyword evidence="3" id="KW-0833">Ubl conjugation pathway</keyword>
<sequence>MRFDTYRRPTVHLHCLTSNMRVIRQNADLNSPITTFSLNPSQVFTTDITRLLSMEDMWKTRKPPTPLHFDELRDMMDTRVVDGPSQGVGLKDQQVWTIKEDFDVFLDSLQRLSTRLANDKGADPEAVLSFDKDDDDALDFVTATSNLRARVFGIQEKSRFMIKSMAGNIIPAIATTNAIVAGVVVMQAFKVLNGRLEDAKRTYLRPGTRAPQLLYLEANSAPNPKCPVCQNTNVGLKIDVHKATLGDLVTKVVCASEEEGGIELGEEVAITEGGRMLYDVEFEDNLTKTLADLGVVDGKMVSVTAEDDEGKEPVVLLIQHCISSPTTDLNGKLFALTGPIHIRQRPTLPMVEAKAEGAGKRKAPSDGSGDAEVGSSKKRAVGLGAAPERQEIVVGEDEVVITEDGERKELFVILDDD</sequence>
<evidence type="ECO:0000256" key="4">
    <source>
        <dbReference type="ARBA" id="ARBA00022840"/>
    </source>
</evidence>
<dbReference type="OrthoDB" id="10255449at2759"/>
<evidence type="ECO:0000313" key="10">
    <source>
        <dbReference type="EMBL" id="RUP52239.1"/>
    </source>
</evidence>
<evidence type="ECO:0000313" key="11">
    <source>
        <dbReference type="Proteomes" id="UP000268093"/>
    </source>
</evidence>
<evidence type="ECO:0008006" key="12">
    <source>
        <dbReference type="Google" id="ProtNLM"/>
    </source>
</evidence>
<keyword evidence="4" id="KW-0067">ATP-binding</keyword>
<dbReference type="InterPro" id="IPR023318">
    <property type="entry name" value="Ub_act_enz_dom_a_sf"/>
</dbReference>
<evidence type="ECO:0000256" key="7">
    <source>
        <dbReference type="SAM" id="Phobius"/>
    </source>
</evidence>
<dbReference type="SUPFAM" id="SSF69572">
    <property type="entry name" value="Activating enzymes of the ubiquitin-like proteins"/>
    <property type="match status" value="1"/>
</dbReference>
<dbReference type="Pfam" id="PF14732">
    <property type="entry name" value="UAE_UbL"/>
    <property type="match status" value="1"/>
</dbReference>
<accession>A0A433DN18</accession>
<evidence type="ECO:0000256" key="3">
    <source>
        <dbReference type="ARBA" id="ARBA00022786"/>
    </source>
</evidence>
<dbReference type="InterPro" id="IPR028077">
    <property type="entry name" value="UAE_UbL_dom"/>
</dbReference>
<evidence type="ECO:0000256" key="2">
    <source>
        <dbReference type="ARBA" id="ARBA00022741"/>
    </source>
</evidence>
<dbReference type="InterPro" id="IPR019572">
    <property type="entry name" value="UBA_E1_SCCH"/>
</dbReference>
<dbReference type="Pfam" id="PF10585">
    <property type="entry name" value="UBA_E1_SCCH"/>
    <property type="match status" value="1"/>
</dbReference>
<comment type="caution">
    <text evidence="10">The sequence shown here is derived from an EMBL/GenBank/DDBJ whole genome shotgun (WGS) entry which is preliminary data.</text>
</comment>
<evidence type="ECO:0000256" key="6">
    <source>
        <dbReference type="SAM" id="MobiDB-lite"/>
    </source>
</evidence>
<dbReference type="GO" id="GO:0008641">
    <property type="term" value="F:ubiquitin-like modifier activating enzyme activity"/>
    <property type="evidence" value="ECO:0007669"/>
    <property type="project" value="InterPro"/>
</dbReference>
<keyword evidence="7" id="KW-0472">Membrane</keyword>
<dbReference type="InterPro" id="IPR035985">
    <property type="entry name" value="Ubiquitin-activating_enz"/>
</dbReference>
<feature type="region of interest" description="Disordered" evidence="6">
    <location>
        <begin position="352"/>
        <end position="387"/>
    </location>
</feature>
<dbReference type="AlphaFoldDB" id="A0A433DN18"/>
<organism evidence="10 11">
    <name type="scientific">Jimgerdemannia flammicorona</name>
    <dbReference type="NCBI Taxonomy" id="994334"/>
    <lineage>
        <taxon>Eukaryota</taxon>
        <taxon>Fungi</taxon>
        <taxon>Fungi incertae sedis</taxon>
        <taxon>Mucoromycota</taxon>
        <taxon>Mucoromycotina</taxon>
        <taxon>Endogonomycetes</taxon>
        <taxon>Endogonales</taxon>
        <taxon>Endogonaceae</taxon>
        <taxon>Jimgerdemannia</taxon>
    </lineage>
</organism>
<dbReference type="EMBL" id="RBNI01000098">
    <property type="protein sequence ID" value="RUP52239.1"/>
    <property type="molecule type" value="Genomic_DNA"/>
</dbReference>
<proteinExistence type="inferred from homology"/>
<reference evidence="10 11" key="1">
    <citation type="journal article" date="2018" name="New Phytol.">
        <title>Phylogenomics of Endogonaceae and evolution of mycorrhizas within Mucoromycota.</title>
        <authorList>
            <person name="Chang Y."/>
            <person name="Desiro A."/>
            <person name="Na H."/>
            <person name="Sandor L."/>
            <person name="Lipzen A."/>
            <person name="Clum A."/>
            <person name="Barry K."/>
            <person name="Grigoriev I.V."/>
            <person name="Martin F.M."/>
            <person name="Stajich J.E."/>
            <person name="Smith M.E."/>
            <person name="Bonito G."/>
            <person name="Spatafora J.W."/>
        </authorList>
    </citation>
    <scope>NUCLEOTIDE SEQUENCE [LARGE SCALE GENOMIC DNA]</scope>
    <source>
        <strain evidence="10 11">GMNB39</strain>
    </source>
</reference>
<comment type="similarity">
    <text evidence="1">Belongs to the ubiquitin-activating E1 family.</text>
</comment>
<evidence type="ECO:0000256" key="5">
    <source>
        <dbReference type="ARBA" id="ARBA00043952"/>
    </source>
</evidence>
<dbReference type="Gene3D" id="3.10.290.20">
    <property type="entry name" value="Ubiquitin-like 2 activating enzyme e1b. Chain: B, domain 3"/>
    <property type="match status" value="1"/>
</dbReference>
<evidence type="ECO:0000256" key="1">
    <source>
        <dbReference type="ARBA" id="ARBA00005673"/>
    </source>
</evidence>
<gene>
    <name evidence="10" type="ORF">BC936DRAFT_150065</name>
</gene>
<keyword evidence="7" id="KW-1133">Transmembrane helix</keyword>
<keyword evidence="2" id="KW-0547">Nucleotide-binding</keyword>